<protein>
    <submittedName>
        <fullName evidence="1">CarboxypepD_reg-like domain-containing protein</fullName>
    </submittedName>
</protein>
<accession>A0A1N6GJ54</accession>
<reference evidence="2" key="1">
    <citation type="submission" date="2016-11" db="EMBL/GenBank/DDBJ databases">
        <authorList>
            <person name="Varghese N."/>
            <person name="Submissions S."/>
        </authorList>
    </citation>
    <scope>NUCLEOTIDE SEQUENCE [LARGE SCALE GENOMIC DNA]</scope>
    <source>
        <strain evidence="2">DSM 15292</strain>
    </source>
</reference>
<keyword evidence="2" id="KW-1185">Reference proteome</keyword>
<evidence type="ECO:0000313" key="1">
    <source>
        <dbReference type="EMBL" id="SIO07568.1"/>
    </source>
</evidence>
<dbReference type="EMBL" id="FSRC01000002">
    <property type="protein sequence ID" value="SIO07568.1"/>
    <property type="molecule type" value="Genomic_DNA"/>
</dbReference>
<sequence length="1215" mass="138030">MSQIISTYPIFEGSQVLTSSQLNQLTSYLDQQGRLTRSKLIGIGNVCGMQIQPFPQGLQISKGLGITSEGFLIQAGTFKATHYRPYQLPEGVEYKPFKDVDHEVSLFELLTEIPEDNTGVKKLTNPANFLNNKYVLIFLEIFDKDLKSCLGNACDDRGKDRLFSIRRLLVSQADLDKILTKSSNVTTPFPNGLELPDFYVQKPLFYPGNPESNEYGSFVKFYQEHISKILNEELKEALSLTFKTFEPILGKSYGFENPFESSTLSDQWDGINSILTADPNEIHGIQYLWDFAKELIKAYLEFKSVAQELWYTCPSDSSLFPLHLMLGRARVDLETQNQFLKYRHGFIQPPIFNQQKLLAETCVQRHRRLVLLFEQLELGIFNREEFEKFPVKITPSVEKIGLLGDRAIPYYYDIKSKSNLSTWYSLEENWVDPGIPQLISTKRMGVQSYDNQPDVEATEASNPLETPLFYDLESYPFLRIEGHLSKSLGETVSQLKKLIIQFNLPIHVDVLHLGEIEETEIVENCGWKDLQEEYSFQRRIVVGFIKGLKDIFEYATEYAEKNEEEDFTEEELYQKASETLEMLLSMAAALPECLKDLQWENFQNAYKKLLQLLIDFVLIDQKLLEEIKVDPNKENEVDFFNGLLMRISPFLYQILDLLFFSKLQRVYTSYQSRLLLILRSNQFSNYLKKHPGLTHEAGVLKAGTFFLLHDPKQERIIGDFSLPYYCCECTPCLEACTEDAIVLPPFARPDYAIAFTEKSTRLEITINDFLTSGRTYEVILLGNNSVQNGQIKKLPNSNTIEYISAKGFTGIDSFQYILRDTESKLSDQGKVSILVKGIEGCYSVDILACWGMERVRQALEERKIDASNEDDQRALELLLSSLQKTKGFTDEDLNSGILEEDAERLALLSCLGIATDGMSYQQMEEAILNHQAQNCGGVIIPECDSMAIEGKVTSIDGKELPEVHVYIEGVDSDTFTDGSGNYSLQFPFPGQTVIFEFEGFVTQEVDVCNQKLVNVTLSPSAQQARECYSIAIISTWEENFIREVAKTRGVQNPSGDLTSVIVGLLTNLRESKGFTSSELADTTVSNFERQKMILESVGVDTSLMKPEQFVSAILSYQNSNCGSRTEDMIIVRAESLPEAELKKYLDTNRVSYLPGADKTVLVETFNAHTTDSTITKKDLEIFKKETLLKLSEEKSIEVRPSDTKARLIEKLLGKK</sequence>
<dbReference type="Gene3D" id="2.60.40.1120">
    <property type="entry name" value="Carboxypeptidase-like, regulatory domain"/>
    <property type="match status" value="1"/>
</dbReference>
<dbReference type="STRING" id="226505.SAMN05444394_3294"/>
<gene>
    <name evidence="1" type="ORF">SAMN05444394_3294</name>
</gene>
<dbReference type="Pfam" id="PF13715">
    <property type="entry name" value="CarbopepD_reg_2"/>
    <property type="match status" value="1"/>
</dbReference>
<evidence type="ECO:0000313" key="2">
    <source>
        <dbReference type="Proteomes" id="UP000185221"/>
    </source>
</evidence>
<name>A0A1N6GJ54_9BACT</name>
<dbReference type="InterPro" id="IPR008969">
    <property type="entry name" value="CarboxyPept-like_regulatory"/>
</dbReference>
<dbReference type="SUPFAM" id="SSF49464">
    <property type="entry name" value="Carboxypeptidase regulatory domain-like"/>
    <property type="match status" value="1"/>
</dbReference>
<dbReference type="AlphaFoldDB" id="A0A1N6GJ54"/>
<dbReference type="RefSeq" id="WP_074226042.1">
    <property type="nucleotide sequence ID" value="NZ_FSRC01000002.1"/>
</dbReference>
<organism evidence="1 2">
    <name type="scientific">Algoriphagus halophilus</name>
    <dbReference type="NCBI Taxonomy" id="226505"/>
    <lineage>
        <taxon>Bacteria</taxon>
        <taxon>Pseudomonadati</taxon>
        <taxon>Bacteroidota</taxon>
        <taxon>Cytophagia</taxon>
        <taxon>Cytophagales</taxon>
        <taxon>Cyclobacteriaceae</taxon>
        <taxon>Algoriphagus</taxon>
    </lineage>
</organism>
<dbReference type="Proteomes" id="UP000185221">
    <property type="component" value="Unassembled WGS sequence"/>
</dbReference>
<dbReference type="OrthoDB" id="596204at2"/>
<proteinExistence type="predicted"/>